<gene>
    <name evidence="1" type="ORF">SAMN05192585_1208</name>
</gene>
<sequence length="68" mass="7696">MTYTIDEALAYLKSIDWANLFTSNQNKEIKPMSEDEIIKWCDDLNKAIESLNETTLSLRKTAGEIIGG</sequence>
<dbReference type="Proteomes" id="UP000199182">
    <property type="component" value="Unassembled WGS sequence"/>
</dbReference>
<dbReference type="STRING" id="258515.SAMN05192585_1208"/>
<reference evidence="1 2" key="1">
    <citation type="submission" date="2016-10" db="EMBL/GenBank/DDBJ databases">
        <authorList>
            <person name="de Groot N.N."/>
        </authorList>
    </citation>
    <scope>NUCLEOTIDE SEQUENCE [LARGE SCALE GENOMIC DNA]</scope>
    <source>
        <strain evidence="1 2">CGMCC 1.5012</strain>
    </source>
</reference>
<protein>
    <submittedName>
        <fullName evidence="1">Uncharacterized protein</fullName>
    </submittedName>
</protein>
<dbReference type="RefSeq" id="WP_092640631.1">
    <property type="nucleotide sequence ID" value="NZ_FNID01000020.1"/>
</dbReference>
<evidence type="ECO:0000313" key="2">
    <source>
        <dbReference type="Proteomes" id="UP000199182"/>
    </source>
</evidence>
<accession>A0A1H0BMU5</accession>
<name>A0A1H0BMU5_9FIRM</name>
<dbReference type="EMBL" id="FNID01000020">
    <property type="protein sequence ID" value="SDN46912.1"/>
    <property type="molecule type" value="Genomic_DNA"/>
</dbReference>
<keyword evidence="2" id="KW-1185">Reference proteome</keyword>
<dbReference type="AlphaFoldDB" id="A0A1H0BMU5"/>
<proteinExistence type="predicted"/>
<organism evidence="1 2">
    <name type="scientific">Acetanaerobacterium elongatum</name>
    <dbReference type="NCBI Taxonomy" id="258515"/>
    <lineage>
        <taxon>Bacteria</taxon>
        <taxon>Bacillati</taxon>
        <taxon>Bacillota</taxon>
        <taxon>Clostridia</taxon>
        <taxon>Eubacteriales</taxon>
        <taxon>Oscillospiraceae</taxon>
        <taxon>Acetanaerobacterium</taxon>
    </lineage>
</organism>
<evidence type="ECO:0000313" key="1">
    <source>
        <dbReference type="EMBL" id="SDN46912.1"/>
    </source>
</evidence>